<evidence type="ECO:0000313" key="1">
    <source>
        <dbReference type="EMBL" id="PJA91777.1"/>
    </source>
</evidence>
<proteinExistence type="predicted"/>
<reference evidence="2" key="1">
    <citation type="submission" date="2017-09" db="EMBL/GenBank/DDBJ databases">
        <title>Depth-based differentiation of microbial function through sediment-hosted aquifers and enrichment of novel symbionts in the deep terrestrial subsurface.</title>
        <authorList>
            <person name="Probst A.J."/>
            <person name="Ladd B."/>
            <person name="Jarett J.K."/>
            <person name="Geller-Mcgrath D.E."/>
            <person name="Sieber C.M.K."/>
            <person name="Emerson J.B."/>
            <person name="Anantharaman K."/>
            <person name="Thomas B.C."/>
            <person name="Malmstrom R."/>
            <person name="Stieglmeier M."/>
            <person name="Klingl A."/>
            <person name="Woyke T."/>
            <person name="Ryan C.M."/>
            <person name="Banfield J.F."/>
        </authorList>
    </citation>
    <scope>NUCLEOTIDE SEQUENCE [LARGE SCALE GENOMIC DNA]</scope>
</reference>
<protein>
    <submittedName>
        <fullName evidence="1">Uncharacterized protein</fullName>
    </submittedName>
</protein>
<evidence type="ECO:0000313" key="2">
    <source>
        <dbReference type="Proteomes" id="UP000229569"/>
    </source>
</evidence>
<comment type="caution">
    <text evidence="1">The sequence shown here is derived from an EMBL/GenBank/DDBJ whole genome shotgun (WGS) entry which is preliminary data.</text>
</comment>
<sequence>MKLIQAPQSATIMASVIQAKTLNTALMTVRRLLRQQSATIMASVIQVKTLNTALMTVRRLLCQ</sequence>
<dbReference type="Proteomes" id="UP000229569">
    <property type="component" value="Unassembled WGS sequence"/>
</dbReference>
<dbReference type="EMBL" id="PFVG01000099">
    <property type="protein sequence ID" value="PJA91777.1"/>
    <property type="molecule type" value="Genomic_DNA"/>
</dbReference>
<dbReference type="AlphaFoldDB" id="A0A2M7Z879"/>
<organism evidence="1 2">
    <name type="scientific">Candidatus Kuenenbacteria bacterium CG_4_9_14_3_um_filter_39_14</name>
    <dbReference type="NCBI Taxonomy" id="1974616"/>
    <lineage>
        <taxon>Bacteria</taxon>
        <taxon>Candidatus Kueneniibacteriota</taxon>
    </lineage>
</organism>
<gene>
    <name evidence="1" type="ORF">CO134_03625</name>
</gene>
<accession>A0A2M7Z879</accession>
<name>A0A2M7Z879_9BACT</name>
<feature type="non-terminal residue" evidence="1">
    <location>
        <position position="63"/>
    </location>
</feature>